<dbReference type="AlphaFoldDB" id="A0AAF0UYI3"/>
<dbReference type="InterPro" id="IPR043502">
    <property type="entry name" value="DNA/RNA_pol_sf"/>
</dbReference>
<dbReference type="Proteomes" id="UP001234989">
    <property type="component" value="Chromosome 11"/>
</dbReference>
<dbReference type="EMBL" id="CP133622">
    <property type="protein sequence ID" value="WMV54852.1"/>
    <property type="molecule type" value="Genomic_DNA"/>
</dbReference>
<keyword evidence="3" id="KW-1185">Reference proteome</keyword>
<evidence type="ECO:0000259" key="1">
    <source>
        <dbReference type="Pfam" id="PF17919"/>
    </source>
</evidence>
<accession>A0AAF0UYI3</accession>
<evidence type="ECO:0000313" key="3">
    <source>
        <dbReference type="Proteomes" id="UP001234989"/>
    </source>
</evidence>
<reference evidence="2" key="1">
    <citation type="submission" date="2023-08" db="EMBL/GenBank/DDBJ databases">
        <title>A de novo genome assembly of Solanum verrucosum Schlechtendal, a Mexican diploid species geographically isolated from the other diploid A-genome species in potato relatives.</title>
        <authorList>
            <person name="Hosaka K."/>
        </authorList>
    </citation>
    <scope>NUCLEOTIDE SEQUENCE</scope>
    <source>
        <tissue evidence="2">Young leaves</tissue>
    </source>
</reference>
<dbReference type="PANTHER" id="PTHR34072">
    <property type="entry name" value="ENZYMATIC POLYPROTEIN-RELATED"/>
    <property type="match status" value="1"/>
</dbReference>
<dbReference type="PANTHER" id="PTHR34072:SF52">
    <property type="entry name" value="RIBONUCLEASE H"/>
    <property type="match status" value="1"/>
</dbReference>
<evidence type="ECO:0000313" key="2">
    <source>
        <dbReference type="EMBL" id="WMV54852.1"/>
    </source>
</evidence>
<dbReference type="SUPFAM" id="SSF56672">
    <property type="entry name" value="DNA/RNA polymerases"/>
    <property type="match status" value="1"/>
</dbReference>
<dbReference type="InterPro" id="IPR043128">
    <property type="entry name" value="Rev_trsase/Diguanyl_cyclase"/>
</dbReference>
<dbReference type="Pfam" id="PF17919">
    <property type="entry name" value="RT_RNaseH_2"/>
    <property type="match status" value="1"/>
</dbReference>
<dbReference type="InterPro" id="IPR041577">
    <property type="entry name" value="RT_RNaseH_2"/>
</dbReference>
<proteinExistence type="predicted"/>
<protein>
    <recommendedName>
        <fullName evidence="1">Reverse transcriptase/retrotransposon-derived protein RNase H-like domain-containing protein</fullName>
    </recommendedName>
</protein>
<sequence length="102" mass="11514">MISSIASPLTTLTQKKVKFQWSKACEKSFQKLKDRRTSALILRLPEGLDRFVVYCDALKIGIGCVLMQHGEVIAYTSSLGKNYSTHDLKPTMVVFALKILRH</sequence>
<name>A0AAF0UYI3_SOLVR</name>
<feature type="domain" description="Reverse transcriptase/retrotransposon-derived protein RNase H-like" evidence="1">
    <location>
        <begin position="21"/>
        <end position="102"/>
    </location>
</feature>
<dbReference type="Gene3D" id="3.30.70.270">
    <property type="match status" value="1"/>
</dbReference>
<gene>
    <name evidence="2" type="ORF">MTR67_048237</name>
</gene>
<organism evidence="2 3">
    <name type="scientific">Solanum verrucosum</name>
    <dbReference type="NCBI Taxonomy" id="315347"/>
    <lineage>
        <taxon>Eukaryota</taxon>
        <taxon>Viridiplantae</taxon>
        <taxon>Streptophyta</taxon>
        <taxon>Embryophyta</taxon>
        <taxon>Tracheophyta</taxon>
        <taxon>Spermatophyta</taxon>
        <taxon>Magnoliopsida</taxon>
        <taxon>eudicotyledons</taxon>
        <taxon>Gunneridae</taxon>
        <taxon>Pentapetalae</taxon>
        <taxon>asterids</taxon>
        <taxon>lamiids</taxon>
        <taxon>Solanales</taxon>
        <taxon>Solanaceae</taxon>
        <taxon>Solanoideae</taxon>
        <taxon>Solaneae</taxon>
        <taxon>Solanum</taxon>
    </lineage>
</organism>